<organism evidence="2 3">
    <name type="scientific">Hipposideros armiger</name>
    <name type="common">Great Himalayan leaf-nosed bat</name>
    <dbReference type="NCBI Taxonomy" id="186990"/>
    <lineage>
        <taxon>Eukaryota</taxon>
        <taxon>Metazoa</taxon>
        <taxon>Chordata</taxon>
        <taxon>Craniata</taxon>
        <taxon>Vertebrata</taxon>
        <taxon>Euteleostomi</taxon>
        <taxon>Mammalia</taxon>
        <taxon>Eutheria</taxon>
        <taxon>Laurasiatheria</taxon>
        <taxon>Chiroptera</taxon>
        <taxon>Yinpterochiroptera</taxon>
        <taxon>Rhinolophoidea</taxon>
        <taxon>Hipposideridae</taxon>
        <taxon>Hipposideros</taxon>
    </lineage>
</organism>
<gene>
    <name evidence="3" type="primary">LOC109393425</name>
</gene>
<feature type="compositionally biased region" description="Low complexity" evidence="1">
    <location>
        <begin position="190"/>
        <end position="216"/>
    </location>
</feature>
<evidence type="ECO:0000313" key="3">
    <source>
        <dbReference type="RefSeq" id="XP_019518144.1"/>
    </source>
</evidence>
<reference evidence="3" key="1">
    <citation type="submission" date="2025-08" db="UniProtKB">
        <authorList>
            <consortium name="RefSeq"/>
        </authorList>
    </citation>
    <scope>IDENTIFICATION</scope>
    <source>
        <tissue evidence="3">Muscle</tissue>
    </source>
</reference>
<dbReference type="GO" id="GO:0005581">
    <property type="term" value="C:collagen trimer"/>
    <property type="evidence" value="ECO:0007669"/>
    <property type="project" value="UniProtKB-KW"/>
</dbReference>
<accession>A0A8B7SZB2</accession>
<evidence type="ECO:0000256" key="1">
    <source>
        <dbReference type="SAM" id="MobiDB-lite"/>
    </source>
</evidence>
<evidence type="ECO:0000313" key="2">
    <source>
        <dbReference type="Proteomes" id="UP000694851"/>
    </source>
</evidence>
<dbReference type="Proteomes" id="UP000694851">
    <property type="component" value="Unplaced"/>
</dbReference>
<keyword evidence="3" id="KW-0176">Collagen</keyword>
<feature type="compositionally biased region" description="Pro residues" evidence="1">
    <location>
        <begin position="180"/>
        <end position="189"/>
    </location>
</feature>
<keyword evidence="2" id="KW-1185">Reference proteome</keyword>
<feature type="compositionally biased region" description="Basic and acidic residues" evidence="1">
    <location>
        <begin position="217"/>
        <end position="231"/>
    </location>
</feature>
<proteinExistence type="predicted"/>
<dbReference type="KEGG" id="hai:109393425"/>
<protein>
    <submittedName>
        <fullName evidence="3">Collagen alpha-2(I) chain</fullName>
    </submittedName>
</protein>
<dbReference type="AlphaFoldDB" id="A0A8B7SZB2"/>
<dbReference type="GeneID" id="109393425"/>
<name>A0A8B7SZB2_HIPAR</name>
<feature type="compositionally biased region" description="Low complexity" evidence="1">
    <location>
        <begin position="107"/>
        <end position="165"/>
    </location>
</feature>
<sequence>MEWGDPGQRRRGTDAPSGRIIAGKGSRGAAQAPALRPPRGRRWTGAESECQTRARPSLTARPRPQPPEPELGSAATTEPAGEGGDWPRHSQSPTTEGGPYHCTTWEGAVSCGAAARARSSGRAAAGCLRAGPYHPGPRGVRARPGGRATPRLASRGRSRSGSPLPTRASPPDGGPAGAAGPPPPPPPPWSRAVAGSSPARARPAGSRRGGPTVNNRQRQELRGRGRRNTDF</sequence>
<dbReference type="CTD" id="101928120"/>
<feature type="region of interest" description="Disordered" evidence="1">
    <location>
        <begin position="1"/>
        <end position="231"/>
    </location>
</feature>
<dbReference type="RefSeq" id="XP_019518144.1">
    <property type="nucleotide sequence ID" value="XM_019662599.1"/>
</dbReference>